<protein>
    <submittedName>
        <fullName evidence="1">Uncharacterized protein</fullName>
    </submittedName>
</protein>
<comment type="caution">
    <text evidence="1">The sequence shown here is derived from an EMBL/GenBank/DDBJ whole genome shotgun (WGS) entry which is preliminary data.</text>
</comment>
<reference evidence="1" key="1">
    <citation type="submission" date="2013-12" db="EMBL/GenBank/DDBJ databases">
        <title>A Varibaculum cambriense genome reconstructed from a premature infant gut community with otherwise low bacterial novelty that shifts toward anaerobic metabolism during the third week of life.</title>
        <authorList>
            <person name="Brown C.T."/>
            <person name="Sharon I."/>
            <person name="Thomas B.C."/>
            <person name="Castelle C.J."/>
            <person name="Morowitz M.J."/>
            <person name="Banfield J.F."/>
        </authorList>
    </citation>
    <scope>NUCLEOTIDE SEQUENCE</scope>
</reference>
<evidence type="ECO:0000313" key="1">
    <source>
        <dbReference type="EMBL" id="ETJ43960.1"/>
    </source>
</evidence>
<organism evidence="1">
    <name type="scientific">human gut metagenome</name>
    <dbReference type="NCBI Taxonomy" id="408170"/>
    <lineage>
        <taxon>unclassified sequences</taxon>
        <taxon>metagenomes</taxon>
        <taxon>organismal metagenomes</taxon>
    </lineage>
</organism>
<proteinExistence type="predicted"/>
<feature type="non-terminal residue" evidence="1">
    <location>
        <position position="23"/>
    </location>
</feature>
<accession>W1YQE1</accession>
<name>W1YQE1_9ZZZZ</name>
<sequence>MYIERDVHMKLKKFIAPLLVGVL</sequence>
<gene>
    <name evidence="1" type="ORF">Q604_UNBC02007G0001</name>
</gene>
<dbReference type="AlphaFoldDB" id="W1YQE1"/>
<dbReference type="EMBL" id="AZMM01002007">
    <property type="protein sequence ID" value="ETJ43960.1"/>
    <property type="molecule type" value="Genomic_DNA"/>
</dbReference>